<gene>
    <name evidence="2" type="ORF">CR513_15217</name>
</gene>
<name>A0A371HF82_MUCPR</name>
<dbReference type="EMBL" id="QJKJ01002765">
    <property type="protein sequence ID" value="RDY01446.1"/>
    <property type="molecule type" value="Genomic_DNA"/>
</dbReference>
<dbReference type="GO" id="GO:0003676">
    <property type="term" value="F:nucleic acid binding"/>
    <property type="evidence" value="ECO:0007669"/>
    <property type="project" value="InterPro"/>
</dbReference>
<dbReference type="Pfam" id="PF24626">
    <property type="entry name" value="SH3_Tf2-1"/>
    <property type="match status" value="1"/>
</dbReference>
<evidence type="ECO:0000259" key="1">
    <source>
        <dbReference type="PROSITE" id="PS50994"/>
    </source>
</evidence>
<dbReference type="InterPro" id="IPR036397">
    <property type="entry name" value="RNaseH_sf"/>
</dbReference>
<dbReference type="InterPro" id="IPR012337">
    <property type="entry name" value="RNaseH-like_sf"/>
</dbReference>
<comment type="caution">
    <text evidence="2">The sequence shown here is derived from an EMBL/GenBank/DDBJ whole genome shotgun (WGS) entry which is preliminary data.</text>
</comment>
<dbReference type="GO" id="GO:0015074">
    <property type="term" value="P:DNA integration"/>
    <property type="evidence" value="ECO:0007669"/>
    <property type="project" value="InterPro"/>
</dbReference>
<evidence type="ECO:0000313" key="2">
    <source>
        <dbReference type="EMBL" id="RDY01446.1"/>
    </source>
</evidence>
<dbReference type="PROSITE" id="PS50994">
    <property type="entry name" value="INTEGRASE"/>
    <property type="match status" value="1"/>
</dbReference>
<proteinExistence type="predicted"/>
<reference evidence="2" key="1">
    <citation type="submission" date="2018-05" db="EMBL/GenBank/DDBJ databases">
        <title>Draft genome of Mucuna pruriens seed.</title>
        <authorList>
            <person name="Nnadi N.E."/>
            <person name="Vos R."/>
            <person name="Hasami M.H."/>
            <person name="Devisetty U.K."/>
            <person name="Aguiy J.C."/>
        </authorList>
    </citation>
    <scope>NUCLEOTIDE SEQUENCE [LARGE SCALE GENOMIC DNA]</scope>
    <source>
        <strain evidence="2">JCA_2017</strain>
    </source>
</reference>
<keyword evidence="3" id="KW-1185">Reference proteome</keyword>
<dbReference type="AlphaFoldDB" id="A0A371HF82"/>
<feature type="non-terminal residue" evidence="2">
    <location>
        <position position="1"/>
    </location>
</feature>
<feature type="domain" description="Integrase catalytic" evidence="1">
    <location>
        <begin position="1"/>
        <end position="144"/>
    </location>
</feature>
<dbReference type="PANTHER" id="PTHR35046:SF9">
    <property type="entry name" value="RNA-DIRECTED DNA POLYMERASE"/>
    <property type="match status" value="1"/>
</dbReference>
<sequence>MPTIHWIDISMNLVLSLPRSKTGKDFVFVVVEKFSKRAHFIPCHKSDDGYYVANLFFREVVRFHALPKTISKLSIKLLFSTVFHPQTDGRTKVTNRTLSQLLKCFVDKSMKTWEEWLPYIEFSYNKVVNSTTFHTPFELVYGFNLLPPLDLLSLPNVNTMLNYDSVSKGRLSNMLRRLTKEKFKKFLKNEGKVSLRKSKLYPREYDPFKVLKKINSNAYVLYMPYTYEGNSNLRSNSFQEGEPGIDLDSIQKEIEEEKSDLAKNIKII</sequence>
<dbReference type="STRING" id="157652.A0A371HF82"/>
<dbReference type="Gene3D" id="3.30.420.10">
    <property type="entry name" value="Ribonuclease H-like superfamily/Ribonuclease H"/>
    <property type="match status" value="1"/>
</dbReference>
<dbReference type="InterPro" id="IPR001584">
    <property type="entry name" value="Integrase_cat-core"/>
</dbReference>
<evidence type="ECO:0000313" key="3">
    <source>
        <dbReference type="Proteomes" id="UP000257109"/>
    </source>
</evidence>
<accession>A0A371HF82</accession>
<dbReference type="OrthoDB" id="775972at2759"/>
<dbReference type="PANTHER" id="PTHR35046">
    <property type="entry name" value="ZINC KNUCKLE (CCHC-TYPE) FAMILY PROTEIN"/>
    <property type="match status" value="1"/>
</dbReference>
<dbReference type="SUPFAM" id="SSF53098">
    <property type="entry name" value="Ribonuclease H-like"/>
    <property type="match status" value="1"/>
</dbReference>
<protein>
    <recommendedName>
        <fullName evidence="1">Integrase catalytic domain-containing protein</fullName>
    </recommendedName>
</protein>
<dbReference type="Proteomes" id="UP000257109">
    <property type="component" value="Unassembled WGS sequence"/>
</dbReference>
<organism evidence="2 3">
    <name type="scientific">Mucuna pruriens</name>
    <name type="common">Velvet bean</name>
    <name type="synonym">Dolichos pruriens</name>
    <dbReference type="NCBI Taxonomy" id="157652"/>
    <lineage>
        <taxon>Eukaryota</taxon>
        <taxon>Viridiplantae</taxon>
        <taxon>Streptophyta</taxon>
        <taxon>Embryophyta</taxon>
        <taxon>Tracheophyta</taxon>
        <taxon>Spermatophyta</taxon>
        <taxon>Magnoliopsida</taxon>
        <taxon>eudicotyledons</taxon>
        <taxon>Gunneridae</taxon>
        <taxon>Pentapetalae</taxon>
        <taxon>rosids</taxon>
        <taxon>fabids</taxon>
        <taxon>Fabales</taxon>
        <taxon>Fabaceae</taxon>
        <taxon>Papilionoideae</taxon>
        <taxon>50 kb inversion clade</taxon>
        <taxon>NPAAA clade</taxon>
        <taxon>indigoferoid/millettioid clade</taxon>
        <taxon>Phaseoleae</taxon>
        <taxon>Mucuna</taxon>
    </lineage>
</organism>
<dbReference type="InterPro" id="IPR056924">
    <property type="entry name" value="SH3_Tf2-1"/>
</dbReference>